<feature type="compositionally biased region" description="Gly residues" evidence="1">
    <location>
        <begin position="402"/>
        <end position="416"/>
    </location>
</feature>
<dbReference type="EMBL" id="BOPB01000039">
    <property type="protein sequence ID" value="GIJ24736.1"/>
    <property type="molecule type" value="Genomic_DNA"/>
</dbReference>
<evidence type="ECO:0000313" key="2">
    <source>
        <dbReference type="EMBL" id="GIJ24736.1"/>
    </source>
</evidence>
<evidence type="ECO:0000313" key="3">
    <source>
        <dbReference type="Proteomes" id="UP000643165"/>
    </source>
</evidence>
<protein>
    <recommendedName>
        <fullName evidence="4">PPE family protein</fullName>
    </recommendedName>
</protein>
<name>A0ABQ4J3J2_9ACTN</name>
<comment type="caution">
    <text evidence="2">The sequence shown here is derived from an EMBL/GenBank/DDBJ whole genome shotgun (WGS) entry which is preliminary data.</text>
</comment>
<feature type="compositionally biased region" description="Low complexity" evidence="1">
    <location>
        <begin position="433"/>
        <end position="450"/>
    </location>
</feature>
<organism evidence="2 3">
    <name type="scientific">Micromonospora lutea</name>
    <dbReference type="NCBI Taxonomy" id="419825"/>
    <lineage>
        <taxon>Bacteria</taxon>
        <taxon>Bacillati</taxon>
        <taxon>Actinomycetota</taxon>
        <taxon>Actinomycetes</taxon>
        <taxon>Micromonosporales</taxon>
        <taxon>Micromonosporaceae</taxon>
        <taxon>Micromonospora</taxon>
    </lineage>
</organism>
<evidence type="ECO:0000256" key="1">
    <source>
        <dbReference type="SAM" id="MobiDB-lite"/>
    </source>
</evidence>
<feature type="region of interest" description="Disordered" evidence="1">
    <location>
        <begin position="148"/>
        <end position="169"/>
    </location>
</feature>
<feature type="compositionally biased region" description="Pro residues" evidence="1">
    <location>
        <begin position="314"/>
        <end position="332"/>
    </location>
</feature>
<feature type="compositionally biased region" description="Low complexity" evidence="1">
    <location>
        <begin position="285"/>
        <end position="297"/>
    </location>
</feature>
<feature type="region of interest" description="Disordered" evidence="1">
    <location>
        <begin position="215"/>
        <end position="583"/>
    </location>
</feature>
<feature type="compositionally biased region" description="Acidic residues" evidence="1">
    <location>
        <begin position="542"/>
        <end position="555"/>
    </location>
</feature>
<feature type="compositionally biased region" description="Pro residues" evidence="1">
    <location>
        <begin position="238"/>
        <end position="255"/>
    </location>
</feature>
<accession>A0ABQ4J3J2</accession>
<feature type="compositionally biased region" description="Gly residues" evidence="1">
    <location>
        <begin position="353"/>
        <end position="364"/>
    </location>
</feature>
<sequence>MSDDYYGWQPVSYPYAHVSDDYAAERAAQATPYEPTAWDSVNIEQMWEYVRKESDERTTALADMWRRAASLLQTTRDNLKRHADALDARWQSPAARVFMSRVGATLHSLDEWKSVASNNAIGLDQLAGKIETSQREMRTLWQEYQAEQTRQGERRTADKGFQPSDMIDWIPGVTGNDAKSYEDVQNEYHQRAKNIAKPLADLYIDVYISNISRGGKFKGPTDAVINNPGMPGGGPAAPGAPPAAPGTPGPAPNRPDMPNRPDLPARPGGPDAPTNSAPPPPPDLPEGVGLAGGAAAPVAPPPTAPPVTTAPNAPVAPGPVVPPVAPPGPRPGNPGLTPPNSARPNAPRTTLPGAGGPGAPGSRGPGPNRPTLPGAGGPGSGSGAPPAGKRGAAPNRPTLPGNTGGGAPGGGRGRPGLGSRPGASATPPPSSPRLPGSTARPSQRGAAPGRPAAPPPSLGGQRGAAPGTPPRAGSPLTGKPTAGKPTTGGGTVGPRPDLGGRAGAGAARPAPTTGPAPSLGGRRGGPTAPAAARKGASRDADQETWEYGDGDDELWATESSAVGVVEAPTEHRPREQGKALGQG</sequence>
<dbReference type="Proteomes" id="UP000643165">
    <property type="component" value="Unassembled WGS sequence"/>
</dbReference>
<feature type="compositionally biased region" description="Low complexity" evidence="1">
    <location>
        <begin position="383"/>
        <end position="401"/>
    </location>
</feature>
<gene>
    <name evidence="2" type="ORF">Vlu01_53600</name>
</gene>
<feature type="compositionally biased region" description="Low complexity" evidence="1">
    <location>
        <begin position="493"/>
        <end position="517"/>
    </location>
</feature>
<evidence type="ECO:0008006" key="4">
    <source>
        <dbReference type="Google" id="ProtNLM"/>
    </source>
</evidence>
<reference evidence="2 3" key="1">
    <citation type="submission" date="2021-01" db="EMBL/GenBank/DDBJ databases">
        <title>Whole genome shotgun sequence of Verrucosispora lutea NBRC 106530.</title>
        <authorList>
            <person name="Komaki H."/>
            <person name="Tamura T."/>
        </authorList>
    </citation>
    <scope>NUCLEOTIDE SEQUENCE [LARGE SCALE GENOMIC DNA]</scope>
    <source>
        <strain evidence="2 3">NBRC 106530</strain>
    </source>
</reference>
<proteinExistence type="predicted"/>
<feature type="compositionally biased region" description="Low complexity" evidence="1">
    <location>
        <begin position="525"/>
        <end position="534"/>
    </location>
</feature>
<dbReference type="RefSeq" id="WP_204004755.1">
    <property type="nucleotide sequence ID" value="NZ_BOPB01000039.1"/>
</dbReference>
<keyword evidence="3" id="KW-1185">Reference proteome</keyword>
<feature type="compositionally biased region" description="Basic and acidic residues" evidence="1">
    <location>
        <begin position="568"/>
        <end position="577"/>
    </location>
</feature>
<feature type="compositionally biased region" description="Low complexity" evidence="1">
    <location>
        <begin position="475"/>
        <end position="485"/>
    </location>
</feature>